<dbReference type="Gene3D" id="1.10.10.10">
    <property type="entry name" value="Winged helix-like DNA-binding domain superfamily/Winged helix DNA-binding domain"/>
    <property type="match status" value="1"/>
</dbReference>
<comment type="similarity">
    <text evidence="1">Belongs to the LysR transcriptional regulatory family.</text>
</comment>
<dbReference type="PRINTS" id="PR00039">
    <property type="entry name" value="HTHLYSR"/>
</dbReference>
<dbReference type="CDD" id="cd05466">
    <property type="entry name" value="PBP2_LTTR_substrate"/>
    <property type="match status" value="1"/>
</dbReference>
<dbReference type="InterPro" id="IPR005119">
    <property type="entry name" value="LysR_subst-bd"/>
</dbReference>
<reference evidence="6 7" key="1">
    <citation type="submission" date="2017-08" db="EMBL/GenBank/DDBJ databases">
        <title>Infants hospitalized years apart are colonized by the same room-sourced microbial strains.</title>
        <authorList>
            <person name="Brooks B."/>
            <person name="Olm M.R."/>
            <person name="Firek B.A."/>
            <person name="Baker R."/>
            <person name="Thomas B.C."/>
            <person name="Morowitz M.J."/>
            <person name="Banfield J.F."/>
        </authorList>
    </citation>
    <scope>NUCLEOTIDE SEQUENCE [LARGE SCALE GENOMIC DNA]</scope>
    <source>
        <strain evidence="6">S2_003_000_R2_14</strain>
    </source>
</reference>
<dbReference type="SUPFAM" id="SSF53850">
    <property type="entry name" value="Periplasmic binding protein-like II"/>
    <property type="match status" value="1"/>
</dbReference>
<dbReference type="InterPro" id="IPR000847">
    <property type="entry name" value="LysR_HTH_N"/>
</dbReference>
<name>A0A2W5TZZ2_9BACT</name>
<dbReference type="EMBL" id="QFQP01000001">
    <property type="protein sequence ID" value="PZR18813.1"/>
    <property type="molecule type" value="Genomic_DNA"/>
</dbReference>
<comment type="caution">
    <text evidence="6">The sequence shown here is derived from an EMBL/GenBank/DDBJ whole genome shotgun (WGS) entry which is preliminary data.</text>
</comment>
<dbReference type="PANTHER" id="PTHR30537:SF74">
    <property type="entry name" value="HTH-TYPE TRANSCRIPTIONAL REGULATOR TRPI"/>
    <property type="match status" value="1"/>
</dbReference>
<dbReference type="SUPFAM" id="SSF46785">
    <property type="entry name" value="Winged helix' DNA-binding domain"/>
    <property type="match status" value="1"/>
</dbReference>
<dbReference type="GO" id="GO:0003700">
    <property type="term" value="F:DNA-binding transcription factor activity"/>
    <property type="evidence" value="ECO:0007669"/>
    <property type="project" value="InterPro"/>
</dbReference>
<dbReference type="Pfam" id="PF03466">
    <property type="entry name" value="LysR_substrate"/>
    <property type="match status" value="1"/>
</dbReference>
<dbReference type="Pfam" id="PF00126">
    <property type="entry name" value="HTH_1"/>
    <property type="match status" value="1"/>
</dbReference>
<organism evidence="6 7">
    <name type="scientific">Archangium gephyra</name>
    <dbReference type="NCBI Taxonomy" id="48"/>
    <lineage>
        <taxon>Bacteria</taxon>
        <taxon>Pseudomonadati</taxon>
        <taxon>Myxococcota</taxon>
        <taxon>Myxococcia</taxon>
        <taxon>Myxococcales</taxon>
        <taxon>Cystobacterineae</taxon>
        <taxon>Archangiaceae</taxon>
        <taxon>Archangium</taxon>
    </lineage>
</organism>
<evidence type="ECO:0000256" key="1">
    <source>
        <dbReference type="ARBA" id="ARBA00009437"/>
    </source>
</evidence>
<evidence type="ECO:0000256" key="3">
    <source>
        <dbReference type="ARBA" id="ARBA00023125"/>
    </source>
</evidence>
<sequence>MTVLPSLDSFRCFVEVAQRLNFRAAAKAVALTPAAVSARIRQLEDQVGQPLFSRTTRSVELTDAGLALLPAARDTLVRAERAMRRARGELGPSPLDLTIGTRHELGMSWLLPALPVLQKQLPHVTFHLSFGAGADLLARVREGTLPCAIGSMRHVDAGLTGDALHEERYALVASPKLLKRTPVRSPEHLKLHRLVDADPSLPLASYLRDVPGGAQLTFGELRSMGTIAAVRALTLQGEGVAVLPEYLVRDDLVKRRLERVLPRLPLKSDWFRLISRTGDERAPLFAAIARALRDLPLR</sequence>
<keyword evidence="4" id="KW-0804">Transcription</keyword>
<dbReference type="InterPro" id="IPR036390">
    <property type="entry name" value="WH_DNA-bd_sf"/>
</dbReference>
<dbReference type="GO" id="GO:0043565">
    <property type="term" value="F:sequence-specific DNA binding"/>
    <property type="evidence" value="ECO:0007669"/>
    <property type="project" value="TreeGrafter"/>
</dbReference>
<dbReference type="Proteomes" id="UP000249061">
    <property type="component" value="Unassembled WGS sequence"/>
</dbReference>
<protein>
    <submittedName>
        <fullName evidence="6">LysR family transcriptional regulator</fullName>
    </submittedName>
</protein>
<accession>A0A2W5TZZ2</accession>
<gene>
    <name evidence="6" type="ORF">DI536_00400</name>
</gene>
<keyword evidence="2" id="KW-0805">Transcription regulation</keyword>
<dbReference type="AlphaFoldDB" id="A0A2W5TZZ2"/>
<evidence type="ECO:0000256" key="2">
    <source>
        <dbReference type="ARBA" id="ARBA00023015"/>
    </source>
</evidence>
<dbReference type="FunFam" id="1.10.10.10:FF:000001">
    <property type="entry name" value="LysR family transcriptional regulator"/>
    <property type="match status" value="1"/>
</dbReference>
<dbReference type="Gene3D" id="3.40.190.290">
    <property type="match status" value="1"/>
</dbReference>
<evidence type="ECO:0000313" key="6">
    <source>
        <dbReference type="EMBL" id="PZR18813.1"/>
    </source>
</evidence>
<dbReference type="InterPro" id="IPR036388">
    <property type="entry name" value="WH-like_DNA-bd_sf"/>
</dbReference>
<keyword evidence="3" id="KW-0238">DNA-binding</keyword>
<evidence type="ECO:0000259" key="5">
    <source>
        <dbReference type="PROSITE" id="PS50931"/>
    </source>
</evidence>
<dbReference type="GO" id="GO:0006351">
    <property type="term" value="P:DNA-templated transcription"/>
    <property type="evidence" value="ECO:0007669"/>
    <property type="project" value="TreeGrafter"/>
</dbReference>
<dbReference type="InterPro" id="IPR058163">
    <property type="entry name" value="LysR-type_TF_proteobact-type"/>
</dbReference>
<evidence type="ECO:0000313" key="7">
    <source>
        <dbReference type="Proteomes" id="UP000249061"/>
    </source>
</evidence>
<proteinExistence type="inferred from homology"/>
<feature type="domain" description="HTH lysR-type" evidence="5">
    <location>
        <begin position="5"/>
        <end position="62"/>
    </location>
</feature>
<dbReference type="PANTHER" id="PTHR30537">
    <property type="entry name" value="HTH-TYPE TRANSCRIPTIONAL REGULATOR"/>
    <property type="match status" value="1"/>
</dbReference>
<evidence type="ECO:0000256" key="4">
    <source>
        <dbReference type="ARBA" id="ARBA00023163"/>
    </source>
</evidence>
<dbReference type="PROSITE" id="PS50931">
    <property type="entry name" value="HTH_LYSR"/>
    <property type="match status" value="1"/>
</dbReference>